<organism evidence="2 3">
    <name type="scientific">Limimaricola cinnabarinus</name>
    <dbReference type="NCBI Taxonomy" id="1125964"/>
    <lineage>
        <taxon>Bacteria</taxon>
        <taxon>Pseudomonadati</taxon>
        <taxon>Pseudomonadota</taxon>
        <taxon>Alphaproteobacteria</taxon>
        <taxon>Rhodobacterales</taxon>
        <taxon>Paracoccaceae</taxon>
        <taxon>Limimaricola</taxon>
    </lineage>
</organism>
<dbReference type="InterPro" id="IPR007332">
    <property type="entry name" value="DUF411"/>
</dbReference>
<keyword evidence="3" id="KW-1185">Reference proteome</keyword>
<gene>
    <name evidence="2" type="ORF">CJ301_17890</name>
</gene>
<dbReference type="OrthoDB" id="14727at2"/>
<comment type="caution">
    <text evidence="2">The sequence shown here is derived from an EMBL/GenBank/DDBJ whole genome shotgun (WGS) entry which is preliminary data.</text>
</comment>
<protein>
    <submittedName>
        <fullName evidence="2">Metal-binding protein</fullName>
    </submittedName>
</protein>
<reference evidence="2 3" key="1">
    <citation type="submission" date="2017-08" db="EMBL/GenBank/DDBJ databases">
        <title>Draft Genome Sequence of Loktanella cinnabarina Strain XM1, Isolated from Coastal Surface Water.</title>
        <authorList>
            <person name="Ma R."/>
            <person name="Wang J."/>
            <person name="Wang Q."/>
            <person name="Ma Z."/>
            <person name="Li J."/>
            <person name="Chen L."/>
        </authorList>
    </citation>
    <scope>NUCLEOTIDE SEQUENCE [LARGE SCALE GENOMIC DNA]</scope>
    <source>
        <strain evidence="2 3">XM1</strain>
    </source>
</reference>
<name>A0A2G1MBV9_9RHOB</name>
<accession>A0A2G1MBV9</accession>
<dbReference type="AlphaFoldDB" id="A0A2G1MBV9"/>
<evidence type="ECO:0000256" key="1">
    <source>
        <dbReference type="SAM" id="SignalP"/>
    </source>
</evidence>
<evidence type="ECO:0000313" key="3">
    <source>
        <dbReference type="Proteomes" id="UP000221860"/>
    </source>
</evidence>
<dbReference type="EMBL" id="NQWH01000060">
    <property type="protein sequence ID" value="PHP26152.1"/>
    <property type="molecule type" value="Genomic_DNA"/>
</dbReference>
<feature type="chain" id="PRO_5013713152" evidence="1">
    <location>
        <begin position="23"/>
        <end position="153"/>
    </location>
</feature>
<dbReference type="Proteomes" id="UP000221860">
    <property type="component" value="Unassembled WGS sequence"/>
</dbReference>
<dbReference type="Pfam" id="PF04214">
    <property type="entry name" value="DUF411"/>
    <property type="match status" value="1"/>
</dbReference>
<feature type="signal peptide" evidence="1">
    <location>
        <begin position="1"/>
        <end position="22"/>
    </location>
</feature>
<keyword evidence="1" id="KW-0732">Signal</keyword>
<evidence type="ECO:0000313" key="2">
    <source>
        <dbReference type="EMBL" id="PHP26152.1"/>
    </source>
</evidence>
<proteinExistence type="predicted"/>
<sequence>MPHMSRHRLLSLAATTPFSAAAQDSAPAIHVVKDRNCGCCSAWVEILGNAGFTVITETSFGTLLMRHKLGNGIPQEMHSCHTGEVEGYMIEGHVPPADIRRLLAERPDAIGLAVPGMPYGSPGMGPEDEREAYDVFLIRQDSSTEVFSSYNSA</sequence>